<evidence type="ECO:0000256" key="1">
    <source>
        <dbReference type="ARBA" id="ARBA00004370"/>
    </source>
</evidence>
<feature type="domain" description="G-protein coupled receptors family 1 profile" evidence="7">
    <location>
        <begin position="54"/>
        <end position="223"/>
    </location>
</feature>
<organism evidence="8 9">
    <name type="scientific">Pomacea canaliculata</name>
    <name type="common">Golden apple snail</name>
    <dbReference type="NCBI Taxonomy" id="400727"/>
    <lineage>
        <taxon>Eukaryota</taxon>
        <taxon>Metazoa</taxon>
        <taxon>Spiralia</taxon>
        <taxon>Lophotrochozoa</taxon>
        <taxon>Mollusca</taxon>
        <taxon>Gastropoda</taxon>
        <taxon>Caenogastropoda</taxon>
        <taxon>Architaenioglossa</taxon>
        <taxon>Ampullarioidea</taxon>
        <taxon>Ampullariidae</taxon>
        <taxon>Pomacea</taxon>
    </lineage>
</organism>
<evidence type="ECO:0000256" key="4">
    <source>
        <dbReference type="ARBA" id="ARBA00023136"/>
    </source>
</evidence>
<proteinExistence type="predicted"/>
<dbReference type="AlphaFoldDB" id="A0A2T7NCP2"/>
<dbReference type="PANTHER" id="PTHR46641">
    <property type="entry name" value="FMRFAMIDE RECEPTOR-RELATED"/>
    <property type="match status" value="1"/>
</dbReference>
<feature type="region of interest" description="Disordered" evidence="5">
    <location>
        <begin position="277"/>
        <end position="304"/>
    </location>
</feature>
<reference evidence="8 9" key="1">
    <citation type="submission" date="2018-04" db="EMBL/GenBank/DDBJ databases">
        <title>The genome of golden apple snail Pomacea canaliculata provides insight into stress tolerance and invasive adaptation.</title>
        <authorList>
            <person name="Liu C."/>
            <person name="Liu B."/>
            <person name="Ren Y."/>
            <person name="Zhang Y."/>
            <person name="Wang H."/>
            <person name="Li S."/>
            <person name="Jiang F."/>
            <person name="Yin L."/>
            <person name="Zhang G."/>
            <person name="Qian W."/>
            <person name="Fan W."/>
        </authorList>
    </citation>
    <scope>NUCLEOTIDE SEQUENCE [LARGE SCALE GENOMIC DNA]</scope>
    <source>
        <strain evidence="8">SZHN2017</strain>
        <tissue evidence="8">Muscle</tissue>
    </source>
</reference>
<evidence type="ECO:0000256" key="6">
    <source>
        <dbReference type="SAM" id="Phobius"/>
    </source>
</evidence>
<evidence type="ECO:0000256" key="2">
    <source>
        <dbReference type="ARBA" id="ARBA00022692"/>
    </source>
</evidence>
<dbReference type="EMBL" id="PZQS01000014">
    <property type="protein sequence ID" value="PVD18925.1"/>
    <property type="molecule type" value="Genomic_DNA"/>
</dbReference>
<dbReference type="GO" id="GO:0016020">
    <property type="term" value="C:membrane"/>
    <property type="evidence" value="ECO:0007669"/>
    <property type="project" value="UniProtKB-SubCell"/>
</dbReference>
<feature type="transmembrane region" description="Helical" evidence="6">
    <location>
        <begin position="154"/>
        <end position="174"/>
    </location>
</feature>
<dbReference type="OrthoDB" id="9983318at2759"/>
<dbReference type="InterPro" id="IPR052954">
    <property type="entry name" value="GPCR-Ligand_Int"/>
</dbReference>
<dbReference type="InterPro" id="IPR017452">
    <property type="entry name" value="GPCR_Rhodpsn_7TM"/>
</dbReference>
<keyword evidence="2 6" id="KW-0812">Transmembrane</keyword>
<keyword evidence="3 6" id="KW-1133">Transmembrane helix</keyword>
<keyword evidence="9" id="KW-1185">Reference proteome</keyword>
<name>A0A2T7NCP2_POMCA</name>
<feature type="transmembrane region" description="Helical" evidence="6">
    <location>
        <begin position="73"/>
        <end position="95"/>
    </location>
</feature>
<feature type="transmembrane region" description="Helical" evidence="6">
    <location>
        <begin position="205"/>
        <end position="224"/>
    </location>
</feature>
<dbReference type="SUPFAM" id="SSF81321">
    <property type="entry name" value="Family A G protein-coupled receptor-like"/>
    <property type="match status" value="1"/>
</dbReference>
<dbReference type="PANTHER" id="PTHR46641:SF25">
    <property type="entry name" value="CNMAMIDE RECEPTOR-RELATED"/>
    <property type="match status" value="1"/>
</dbReference>
<dbReference type="Gene3D" id="1.20.1070.10">
    <property type="entry name" value="Rhodopsin 7-helix transmembrane proteins"/>
    <property type="match status" value="1"/>
</dbReference>
<dbReference type="PROSITE" id="PS50262">
    <property type="entry name" value="G_PROTEIN_RECEP_F1_2"/>
    <property type="match status" value="1"/>
</dbReference>
<keyword evidence="4 6" id="KW-0472">Membrane</keyword>
<evidence type="ECO:0000256" key="5">
    <source>
        <dbReference type="SAM" id="MobiDB-lite"/>
    </source>
</evidence>
<feature type="transmembrane region" description="Helical" evidence="6">
    <location>
        <begin position="115"/>
        <end position="133"/>
    </location>
</feature>
<evidence type="ECO:0000313" key="9">
    <source>
        <dbReference type="Proteomes" id="UP000245119"/>
    </source>
</evidence>
<comment type="subcellular location">
    <subcellularLocation>
        <location evidence="1">Membrane</location>
    </subcellularLocation>
</comment>
<evidence type="ECO:0000313" key="8">
    <source>
        <dbReference type="EMBL" id="PVD18925.1"/>
    </source>
</evidence>
<sequence>MTKLLLTSDEITAMYDEVTDVPASNDVESEPLYQASVWLWKIGFPVILAAGTFGNVMVIVMHRRLAATQDSSISVYFTALAVSDLLSLWFDPVFWCLQAFGFTVVNDGVCKVRVFLAYLTGHTSAAILVAMTFQRAASILWPHRVNDMCNHGTARVVTCLVYLLLVVLNAHILFGHRMEPTDTQPEAVCFYGYVASDYEIFFRHVWGWIDTLLCAILPFFLLLASNAVPHPQSGPVATKSSKQALRRQCRPIRFSRKGGGFHDDHLDQHLRGVLRAGPPGVRLPDAGGDLLARRGRGRQREGSQ</sequence>
<dbReference type="InterPro" id="IPR000276">
    <property type="entry name" value="GPCR_Rhodpsn"/>
</dbReference>
<feature type="transmembrane region" description="Helical" evidence="6">
    <location>
        <begin position="38"/>
        <end position="61"/>
    </location>
</feature>
<accession>A0A2T7NCP2</accession>
<evidence type="ECO:0000256" key="3">
    <source>
        <dbReference type="ARBA" id="ARBA00022989"/>
    </source>
</evidence>
<dbReference type="Proteomes" id="UP000245119">
    <property type="component" value="Linkage Group LG14"/>
</dbReference>
<dbReference type="GO" id="GO:0004930">
    <property type="term" value="F:G protein-coupled receptor activity"/>
    <property type="evidence" value="ECO:0007669"/>
    <property type="project" value="InterPro"/>
</dbReference>
<protein>
    <recommendedName>
        <fullName evidence="7">G-protein coupled receptors family 1 profile domain-containing protein</fullName>
    </recommendedName>
</protein>
<gene>
    <name evidence="8" type="ORF">C0Q70_21484</name>
</gene>
<dbReference type="Pfam" id="PF00001">
    <property type="entry name" value="7tm_1"/>
    <property type="match status" value="1"/>
</dbReference>
<evidence type="ECO:0000259" key="7">
    <source>
        <dbReference type="PROSITE" id="PS50262"/>
    </source>
</evidence>
<comment type="caution">
    <text evidence="8">The sequence shown here is derived from an EMBL/GenBank/DDBJ whole genome shotgun (WGS) entry which is preliminary data.</text>
</comment>